<gene>
    <name evidence="2" type="ORF">RJ641_007152</name>
</gene>
<dbReference type="PANTHER" id="PTHR46995">
    <property type="entry name" value="OS09G0508200 PROTEIN"/>
    <property type="match status" value="1"/>
</dbReference>
<reference evidence="2 3" key="1">
    <citation type="submission" date="2023-12" db="EMBL/GenBank/DDBJ databases">
        <title>A high-quality genome assembly for Dillenia turbinata (Dilleniales).</title>
        <authorList>
            <person name="Chanderbali A."/>
        </authorList>
    </citation>
    <scope>NUCLEOTIDE SEQUENCE [LARGE SCALE GENOMIC DNA]</scope>
    <source>
        <strain evidence="2">LSX21</strain>
        <tissue evidence="2">Leaf</tissue>
    </source>
</reference>
<dbReference type="PANTHER" id="PTHR46995:SF4">
    <property type="entry name" value="POLLEN OLE E 1 ALLERGEN AND EXTENSIN FAMILY PROTEIN"/>
    <property type="match status" value="1"/>
</dbReference>
<dbReference type="Proteomes" id="UP001370490">
    <property type="component" value="Unassembled WGS sequence"/>
</dbReference>
<dbReference type="AlphaFoldDB" id="A0AAN8Z879"/>
<dbReference type="Pfam" id="PF01190">
    <property type="entry name" value="Pollen_Ole_e_1"/>
    <property type="match status" value="1"/>
</dbReference>
<proteinExistence type="predicted"/>
<keyword evidence="1" id="KW-0732">Signal</keyword>
<keyword evidence="3" id="KW-1185">Reference proteome</keyword>
<accession>A0AAN8Z879</accession>
<evidence type="ECO:0000256" key="1">
    <source>
        <dbReference type="SAM" id="SignalP"/>
    </source>
</evidence>
<organism evidence="2 3">
    <name type="scientific">Dillenia turbinata</name>
    <dbReference type="NCBI Taxonomy" id="194707"/>
    <lineage>
        <taxon>Eukaryota</taxon>
        <taxon>Viridiplantae</taxon>
        <taxon>Streptophyta</taxon>
        <taxon>Embryophyta</taxon>
        <taxon>Tracheophyta</taxon>
        <taxon>Spermatophyta</taxon>
        <taxon>Magnoliopsida</taxon>
        <taxon>eudicotyledons</taxon>
        <taxon>Gunneridae</taxon>
        <taxon>Pentapetalae</taxon>
        <taxon>Dilleniales</taxon>
        <taxon>Dilleniaceae</taxon>
        <taxon>Dillenia</taxon>
    </lineage>
</organism>
<evidence type="ECO:0000313" key="2">
    <source>
        <dbReference type="EMBL" id="KAK6928561.1"/>
    </source>
</evidence>
<feature type="signal peptide" evidence="1">
    <location>
        <begin position="1"/>
        <end position="18"/>
    </location>
</feature>
<protein>
    <submittedName>
        <fullName evidence="2">Uncharacterized protein</fullName>
    </submittedName>
</protein>
<evidence type="ECO:0000313" key="3">
    <source>
        <dbReference type="Proteomes" id="UP001370490"/>
    </source>
</evidence>
<dbReference type="EMBL" id="JBAMMX010000014">
    <property type="protein sequence ID" value="KAK6928561.1"/>
    <property type="molecule type" value="Genomic_DNA"/>
</dbReference>
<name>A0AAN8Z879_9MAGN</name>
<sequence length="167" mass="18657">MFPILFLLLSTLFTPSFSTHNAHPKIINPQITVMGVVYCDICSNNTFTRHSYFIPGVEVEINCKFKAVSPRTVEQIEFSANRTTNRFGMYKLEIPSVDGIQCATESALESSCQASLMWTSSSSCNVPGYRTTTNEIAIKSERDNVCFYSLSALNYRPNQINKALCGN</sequence>
<feature type="chain" id="PRO_5042959496" evidence="1">
    <location>
        <begin position="19"/>
        <end position="167"/>
    </location>
</feature>
<comment type="caution">
    <text evidence="2">The sequence shown here is derived from an EMBL/GenBank/DDBJ whole genome shotgun (WGS) entry which is preliminary data.</text>
</comment>